<accession>A0A2Z6MYF4</accession>
<reference evidence="2" key="1">
    <citation type="journal article" date="2017" name="Front. Plant Sci.">
        <title>Climate Clever Clovers: New Paradigm to Reduce the Environmental Footprint of Ruminants by Breeding Low Methanogenic Forages Utilizing Haplotype Variation.</title>
        <authorList>
            <person name="Kaur P."/>
            <person name="Appels R."/>
            <person name="Bayer P.E."/>
            <person name="Keeble-Gagnere G."/>
            <person name="Wang J."/>
            <person name="Hirakawa H."/>
            <person name="Shirasawa K."/>
            <person name="Vercoe P."/>
            <person name="Stefanova K."/>
            <person name="Durmic Z."/>
            <person name="Nichols P."/>
            <person name="Revell C."/>
            <person name="Isobe S.N."/>
            <person name="Edwards D."/>
            <person name="Erskine W."/>
        </authorList>
    </citation>
    <scope>NUCLEOTIDE SEQUENCE [LARGE SCALE GENOMIC DNA]</scope>
    <source>
        <strain evidence="2">cv. Daliak</strain>
    </source>
</reference>
<sequence length="73" mass="8434">MSETHKFHPALFVTNMKSLIPITLDLESRQYHSRSALFKVQARVHDVLDHIILPMDEKEKAAYEKTKADDLAL</sequence>
<name>A0A2Z6MYF4_TRISU</name>
<proteinExistence type="predicted"/>
<organism evidence="1 2">
    <name type="scientific">Trifolium subterraneum</name>
    <name type="common">Subterranean clover</name>
    <dbReference type="NCBI Taxonomy" id="3900"/>
    <lineage>
        <taxon>Eukaryota</taxon>
        <taxon>Viridiplantae</taxon>
        <taxon>Streptophyta</taxon>
        <taxon>Embryophyta</taxon>
        <taxon>Tracheophyta</taxon>
        <taxon>Spermatophyta</taxon>
        <taxon>Magnoliopsida</taxon>
        <taxon>eudicotyledons</taxon>
        <taxon>Gunneridae</taxon>
        <taxon>Pentapetalae</taxon>
        <taxon>rosids</taxon>
        <taxon>fabids</taxon>
        <taxon>Fabales</taxon>
        <taxon>Fabaceae</taxon>
        <taxon>Papilionoideae</taxon>
        <taxon>50 kb inversion clade</taxon>
        <taxon>NPAAA clade</taxon>
        <taxon>Hologalegina</taxon>
        <taxon>IRL clade</taxon>
        <taxon>Trifolieae</taxon>
        <taxon>Trifolium</taxon>
    </lineage>
</organism>
<evidence type="ECO:0000313" key="2">
    <source>
        <dbReference type="Proteomes" id="UP000242715"/>
    </source>
</evidence>
<gene>
    <name evidence="1" type="ORF">TSUD_365290</name>
</gene>
<dbReference type="OrthoDB" id="1427748at2759"/>
<protein>
    <submittedName>
        <fullName evidence="1">Uncharacterized protein</fullName>
    </submittedName>
</protein>
<dbReference type="AlphaFoldDB" id="A0A2Z6MYF4"/>
<evidence type="ECO:0000313" key="1">
    <source>
        <dbReference type="EMBL" id="GAU37608.1"/>
    </source>
</evidence>
<dbReference type="Proteomes" id="UP000242715">
    <property type="component" value="Unassembled WGS sequence"/>
</dbReference>
<dbReference type="EMBL" id="DF973681">
    <property type="protein sequence ID" value="GAU37608.1"/>
    <property type="molecule type" value="Genomic_DNA"/>
</dbReference>
<keyword evidence="2" id="KW-1185">Reference proteome</keyword>